<evidence type="ECO:0000313" key="5">
    <source>
        <dbReference type="Proteomes" id="UP000887566"/>
    </source>
</evidence>
<dbReference type="GO" id="GO:0009653">
    <property type="term" value="P:anatomical structure morphogenesis"/>
    <property type="evidence" value="ECO:0007669"/>
    <property type="project" value="UniProtKB-ARBA"/>
</dbReference>
<keyword evidence="3" id="KW-0732">Signal</keyword>
<dbReference type="Pfam" id="PF19030">
    <property type="entry name" value="TSP1_ADAMTS"/>
    <property type="match status" value="2"/>
</dbReference>
<dbReference type="GO" id="GO:0004222">
    <property type="term" value="F:metalloendopeptidase activity"/>
    <property type="evidence" value="ECO:0007669"/>
    <property type="project" value="TreeGrafter"/>
</dbReference>
<keyword evidence="4" id="KW-0677">Repeat</keyword>
<dbReference type="PROSITE" id="PS50092">
    <property type="entry name" value="TSP1"/>
    <property type="match status" value="2"/>
</dbReference>
<sequence>QICYTGVSCEQAEKTQLADYERYRYVASAPFTQWNDGVGGAMEESLNTGSGFAAPMGGGMAQPRFYPGAWGSCSTTCGPGVRARSVECVAFQGITGSVIKLPEYECEGSPKPPLFEPCQLRQCPLSESGNSAADVLELGVRSRGFRWEYGDWAACSASCLGGKQKSTLKCVEVAKNTPVAWSYCDPKQRPIDITRTCNNQPCPPSWE</sequence>
<keyword evidence="2" id="KW-0964">Secreted</keyword>
<dbReference type="GO" id="GO:0005576">
    <property type="term" value="C:extracellular region"/>
    <property type="evidence" value="ECO:0007669"/>
    <property type="project" value="UniProtKB-SubCell"/>
</dbReference>
<dbReference type="SUPFAM" id="SSF82895">
    <property type="entry name" value="TSP-1 type 1 repeat"/>
    <property type="match status" value="2"/>
</dbReference>
<dbReference type="Gene3D" id="2.20.100.10">
    <property type="entry name" value="Thrombospondin type-1 (TSP1) repeat"/>
    <property type="match status" value="2"/>
</dbReference>
<dbReference type="InterPro" id="IPR050439">
    <property type="entry name" value="ADAMTS_ADAMTS-like"/>
</dbReference>
<dbReference type="AlphaFoldDB" id="A0A914V9W9"/>
<name>A0A914V9W9_9BILA</name>
<evidence type="ECO:0000313" key="6">
    <source>
        <dbReference type="WBParaSite" id="PSAMB.scaffold16898size1236.g37078.t1"/>
    </source>
</evidence>
<organism evidence="5 6">
    <name type="scientific">Plectus sambesii</name>
    <dbReference type="NCBI Taxonomy" id="2011161"/>
    <lineage>
        <taxon>Eukaryota</taxon>
        <taxon>Metazoa</taxon>
        <taxon>Ecdysozoa</taxon>
        <taxon>Nematoda</taxon>
        <taxon>Chromadorea</taxon>
        <taxon>Plectida</taxon>
        <taxon>Plectina</taxon>
        <taxon>Plectoidea</taxon>
        <taxon>Plectidae</taxon>
        <taxon>Plectus</taxon>
    </lineage>
</organism>
<evidence type="ECO:0000256" key="1">
    <source>
        <dbReference type="ARBA" id="ARBA00004613"/>
    </source>
</evidence>
<keyword evidence="5" id="KW-1185">Reference proteome</keyword>
<dbReference type="FunFam" id="2.20.100.10:FF:000005">
    <property type="entry name" value="ADAM metallopeptidase with thrombospondin type 1 motif 9"/>
    <property type="match status" value="1"/>
</dbReference>
<dbReference type="Proteomes" id="UP000887566">
    <property type="component" value="Unplaced"/>
</dbReference>
<accession>A0A914V9W9</accession>
<evidence type="ECO:0000256" key="2">
    <source>
        <dbReference type="ARBA" id="ARBA00022525"/>
    </source>
</evidence>
<comment type="subcellular location">
    <subcellularLocation>
        <location evidence="1">Secreted</location>
    </subcellularLocation>
</comment>
<dbReference type="WBParaSite" id="PSAMB.scaffold16898size1236.g37078.t1">
    <property type="protein sequence ID" value="PSAMB.scaffold16898size1236.g37078.t1"/>
    <property type="gene ID" value="PSAMB.scaffold16898size1236.g37078"/>
</dbReference>
<evidence type="ECO:0000256" key="4">
    <source>
        <dbReference type="ARBA" id="ARBA00022737"/>
    </source>
</evidence>
<protein>
    <submittedName>
        <fullName evidence="6">Uncharacterized protein</fullName>
    </submittedName>
</protein>
<dbReference type="InterPro" id="IPR000884">
    <property type="entry name" value="TSP1_rpt"/>
</dbReference>
<dbReference type="InterPro" id="IPR036383">
    <property type="entry name" value="TSP1_rpt_sf"/>
</dbReference>
<proteinExistence type="predicted"/>
<dbReference type="PANTHER" id="PTHR13723">
    <property type="entry name" value="ADAMTS A DISINTEGRIN AND METALLOPROTEASE WITH THROMBOSPONDIN MOTIFS PROTEASE"/>
    <property type="match status" value="1"/>
</dbReference>
<evidence type="ECO:0000256" key="3">
    <source>
        <dbReference type="ARBA" id="ARBA00022729"/>
    </source>
</evidence>
<dbReference type="GO" id="GO:0030198">
    <property type="term" value="P:extracellular matrix organization"/>
    <property type="evidence" value="ECO:0007669"/>
    <property type="project" value="TreeGrafter"/>
</dbReference>
<dbReference type="SMART" id="SM00209">
    <property type="entry name" value="TSP1"/>
    <property type="match status" value="2"/>
</dbReference>
<dbReference type="PANTHER" id="PTHR13723:SF305">
    <property type="entry name" value="PROTEIN MADD-4"/>
    <property type="match status" value="1"/>
</dbReference>
<reference evidence="6" key="1">
    <citation type="submission" date="2022-11" db="UniProtKB">
        <authorList>
            <consortium name="WormBaseParasite"/>
        </authorList>
    </citation>
    <scope>IDENTIFICATION</scope>
</reference>
<dbReference type="GO" id="GO:0006508">
    <property type="term" value="P:proteolysis"/>
    <property type="evidence" value="ECO:0007669"/>
    <property type="project" value="TreeGrafter"/>
</dbReference>